<keyword evidence="4" id="KW-1015">Disulfide bond</keyword>
<evidence type="ECO:0000256" key="3">
    <source>
        <dbReference type="ARBA" id="ARBA00022840"/>
    </source>
</evidence>
<evidence type="ECO:0000256" key="4">
    <source>
        <dbReference type="ARBA" id="ARBA00023157"/>
    </source>
</evidence>
<feature type="domain" description="Protein kinase" evidence="6">
    <location>
        <begin position="209"/>
        <end position="350"/>
    </location>
</feature>
<evidence type="ECO:0000256" key="2">
    <source>
        <dbReference type="ARBA" id="ARBA00022741"/>
    </source>
</evidence>
<keyword evidence="1" id="KW-0646">Protease inhibitor</keyword>
<evidence type="ECO:0000313" key="8">
    <source>
        <dbReference type="Proteomes" id="UP001417504"/>
    </source>
</evidence>
<dbReference type="AlphaFoldDB" id="A0AAP0JT63"/>
<dbReference type="GO" id="GO:0004867">
    <property type="term" value="F:serine-type endopeptidase inhibitor activity"/>
    <property type="evidence" value="ECO:0007669"/>
    <property type="project" value="InterPro"/>
</dbReference>
<dbReference type="CDD" id="cd00023">
    <property type="entry name" value="BBI"/>
    <property type="match status" value="1"/>
</dbReference>
<evidence type="ECO:0000259" key="6">
    <source>
        <dbReference type="PROSITE" id="PS50011"/>
    </source>
</evidence>
<protein>
    <recommendedName>
        <fullName evidence="6">Protein kinase domain-containing protein</fullName>
    </recommendedName>
</protein>
<keyword evidence="8" id="KW-1185">Reference proteome</keyword>
<dbReference type="GO" id="GO:0004672">
    <property type="term" value="F:protein kinase activity"/>
    <property type="evidence" value="ECO:0007669"/>
    <property type="project" value="InterPro"/>
</dbReference>
<dbReference type="InterPro" id="IPR035995">
    <property type="entry name" value="Bowman-Birk_prot_inh"/>
</dbReference>
<dbReference type="GO" id="GO:0005524">
    <property type="term" value="F:ATP binding"/>
    <property type="evidence" value="ECO:0007669"/>
    <property type="project" value="UniProtKB-KW"/>
</dbReference>
<dbReference type="Proteomes" id="UP001417504">
    <property type="component" value="Unassembled WGS sequence"/>
</dbReference>
<proteinExistence type="predicted"/>
<dbReference type="PANTHER" id="PTHR47989">
    <property type="entry name" value="OS01G0750732 PROTEIN"/>
    <property type="match status" value="1"/>
</dbReference>
<dbReference type="InterPro" id="IPR008271">
    <property type="entry name" value="Ser/Thr_kinase_AS"/>
</dbReference>
<evidence type="ECO:0000313" key="7">
    <source>
        <dbReference type="EMBL" id="KAK9138497.1"/>
    </source>
</evidence>
<accession>A0AAP0JT63</accession>
<name>A0AAP0JT63_9MAGN</name>
<evidence type="ECO:0000256" key="5">
    <source>
        <dbReference type="SAM" id="SignalP"/>
    </source>
</evidence>
<dbReference type="PROSITE" id="PS00108">
    <property type="entry name" value="PROTEIN_KINASE_ST"/>
    <property type="match status" value="1"/>
</dbReference>
<evidence type="ECO:0000256" key="1">
    <source>
        <dbReference type="ARBA" id="ARBA00022690"/>
    </source>
</evidence>
<reference evidence="7 8" key="1">
    <citation type="submission" date="2024-01" db="EMBL/GenBank/DDBJ databases">
        <title>Genome assemblies of Stephania.</title>
        <authorList>
            <person name="Yang L."/>
        </authorList>
    </citation>
    <scope>NUCLEOTIDE SEQUENCE [LARGE SCALE GENOMIC DNA]</scope>
    <source>
        <strain evidence="7">QJT</strain>
        <tissue evidence="7">Leaf</tissue>
    </source>
</reference>
<gene>
    <name evidence="7" type="ORF">Sjap_009091</name>
</gene>
<dbReference type="PANTHER" id="PTHR47989:SF62">
    <property type="entry name" value="OS05G0423500 PROTEIN"/>
    <property type="match status" value="1"/>
</dbReference>
<dbReference type="SUPFAM" id="SSF56112">
    <property type="entry name" value="Protein kinase-like (PK-like)"/>
    <property type="match status" value="1"/>
</dbReference>
<dbReference type="GO" id="GO:0005576">
    <property type="term" value="C:extracellular region"/>
    <property type="evidence" value="ECO:0007669"/>
    <property type="project" value="InterPro"/>
</dbReference>
<dbReference type="InterPro" id="IPR001245">
    <property type="entry name" value="Ser-Thr/Tyr_kinase_cat_dom"/>
</dbReference>
<dbReference type="InterPro" id="IPR011009">
    <property type="entry name" value="Kinase-like_dom_sf"/>
</dbReference>
<keyword evidence="5" id="KW-0732">Signal</keyword>
<keyword evidence="2" id="KW-0547">Nucleotide-binding</keyword>
<sequence>MAALKLVMMGVVLVALLGASPPSVDARSHIPSILTTSESLENIDLDNVLVTDSNLNAKAISEVRSALDSLGINKGLKAGPPCGCGGKDCCDFEFCTRSCPPQCRCMDVDDDDGSVDYLYAVTGMVVLICGLGIKMMMDQLIRGPGFMPPPQARPPMALNLIDHSPNSSNKVQKQIDYYFRILRPLEQLFALALVSIPTMNAFRRLATSMDKFSKVASEEQGSVPWIQWIIYHGTLPDGQEVAVKVGSATSTQGTREFENELNLLSAIRHENLVPLLGYYCENDQQILVYPFMSNGSLQDCLYGAGEASKKKVLDWPTRISIALGLFYPHTFAERGVIHRDVKSSNILLGP</sequence>
<dbReference type="InterPro" id="IPR000719">
    <property type="entry name" value="Prot_kinase_dom"/>
</dbReference>
<dbReference type="InterPro" id="IPR000877">
    <property type="entry name" value="Prot_inh_BBI"/>
</dbReference>
<dbReference type="SUPFAM" id="SSF57247">
    <property type="entry name" value="Bowman-Birk inhibitor, BBI"/>
    <property type="match status" value="1"/>
</dbReference>
<dbReference type="Pfam" id="PF07714">
    <property type="entry name" value="PK_Tyr_Ser-Thr"/>
    <property type="match status" value="1"/>
</dbReference>
<feature type="chain" id="PRO_5042862880" description="Protein kinase domain-containing protein" evidence="5">
    <location>
        <begin position="27"/>
        <end position="350"/>
    </location>
</feature>
<organism evidence="7 8">
    <name type="scientific">Stephania japonica</name>
    <dbReference type="NCBI Taxonomy" id="461633"/>
    <lineage>
        <taxon>Eukaryota</taxon>
        <taxon>Viridiplantae</taxon>
        <taxon>Streptophyta</taxon>
        <taxon>Embryophyta</taxon>
        <taxon>Tracheophyta</taxon>
        <taxon>Spermatophyta</taxon>
        <taxon>Magnoliopsida</taxon>
        <taxon>Ranunculales</taxon>
        <taxon>Menispermaceae</taxon>
        <taxon>Menispermoideae</taxon>
        <taxon>Cissampelideae</taxon>
        <taxon>Stephania</taxon>
    </lineage>
</organism>
<comment type="caution">
    <text evidence="7">The sequence shown here is derived from an EMBL/GenBank/DDBJ whole genome shotgun (WGS) entry which is preliminary data.</text>
</comment>
<dbReference type="Gene3D" id="1.10.510.10">
    <property type="entry name" value="Transferase(Phosphotransferase) domain 1"/>
    <property type="match status" value="1"/>
</dbReference>
<keyword evidence="3" id="KW-0067">ATP-binding</keyword>
<dbReference type="Gene3D" id="3.30.200.20">
    <property type="entry name" value="Phosphorylase Kinase, domain 1"/>
    <property type="match status" value="1"/>
</dbReference>
<dbReference type="PROSITE" id="PS50011">
    <property type="entry name" value="PROTEIN_KINASE_DOM"/>
    <property type="match status" value="1"/>
</dbReference>
<dbReference type="EMBL" id="JBBNAE010000003">
    <property type="protein sequence ID" value="KAK9138497.1"/>
    <property type="molecule type" value="Genomic_DNA"/>
</dbReference>
<feature type="signal peptide" evidence="5">
    <location>
        <begin position="1"/>
        <end position="26"/>
    </location>
</feature>